<dbReference type="Gene3D" id="3.40.50.620">
    <property type="entry name" value="HUPs"/>
    <property type="match status" value="1"/>
</dbReference>
<dbReference type="InterPro" id="IPR011009">
    <property type="entry name" value="Kinase-like_dom_sf"/>
</dbReference>
<keyword evidence="8" id="KW-0418">Kinase</keyword>
<evidence type="ECO:0000256" key="10">
    <source>
        <dbReference type="ARBA" id="ARBA00022989"/>
    </source>
</evidence>
<keyword evidence="16" id="KW-1185">Reference proteome</keyword>
<protein>
    <recommendedName>
        <fullName evidence="2">non-specific serine/threonine protein kinase</fullName>
        <ecNumber evidence="2">2.7.11.1</ecNumber>
    </recommendedName>
</protein>
<comment type="catalytic activity">
    <reaction evidence="12">
        <text>L-threonyl-[protein] + ATP = O-phospho-L-threonyl-[protein] + ADP + H(+)</text>
        <dbReference type="Rhea" id="RHEA:46608"/>
        <dbReference type="Rhea" id="RHEA-COMP:11060"/>
        <dbReference type="Rhea" id="RHEA-COMP:11605"/>
        <dbReference type="ChEBI" id="CHEBI:15378"/>
        <dbReference type="ChEBI" id="CHEBI:30013"/>
        <dbReference type="ChEBI" id="CHEBI:30616"/>
        <dbReference type="ChEBI" id="CHEBI:61977"/>
        <dbReference type="ChEBI" id="CHEBI:456216"/>
        <dbReference type="EC" id="2.7.11.1"/>
    </reaction>
</comment>
<comment type="subcellular location">
    <subcellularLocation>
        <location evidence="1">Cell membrane</location>
        <topology evidence="1">Single-pass membrane protein</topology>
    </subcellularLocation>
</comment>
<dbReference type="EC" id="2.7.11.1" evidence="2"/>
<evidence type="ECO:0000256" key="6">
    <source>
        <dbReference type="ARBA" id="ARBA00022692"/>
    </source>
</evidence>
<keyword evidence="10" id="KW-1133">Transmembrane helix</keyword>
<dbReference type="GO" id="GO:0005886">
    <property type="term" value="C:plasma membrane"/>
    <property type="evidence" value="ECO:0007669"/>
    <property type="project" value="UniProtKB-SubCell"/>
</dbReference>
<dbReference type="InterPro" id="IPR047117">
    <property type="entry name" value="PERK1-13-like"/>
</dbReference>
<evidence type="ECO:0000256" key="13">
    <source>
        <dbReference type="ARBA" id="ARBA00048679"/>
    </source>
</evidence>
<gene>
    <name evidence="15" type="ORF">RGQ29_001083</name>
</gene>
<dbReference type="SMART" id="SM00220">
    <property type="entry name" value="S_TKc"/>
    <property type="match status" value="1"/>
</dbReference>
<keyword evidence="3" id="KW-1003">Cell membrane</keyword>
<dbReference type="PANTHER" id="PTHR47982:SF42">
    <property type="entry name" value="PROTEIN KINASE DOMAIN-CONTAINING PROTEIN"/>
    <property type="match status" value="1"/>
</dbReference>
<evidence type="ECO:0000256" key="12">
    <source>
        <dbReference type="ARBA" id="ARBA00047899"/>
    </source>
</evidence>
<evidence type="ECO:0000256" key="9">
    <source>
        <dbReference type="ARBA" id="ARBA00022840"/>
    </source>
</evidence>
<evidence type="ECO:0000313" key="15">
    <source>
        <dbReference type="EMBL" id="KAK4607121.1"/>
    </source>
</evidence>
<evidence type="ECO:0000256" key="11">
    <source>
        <dbReference type="ARBA" id="ARBA00023136"/>
    </source>
</evidence>
<evidence type="ECO:0000313" key="16">
    <source>
        <dbReference type="Proteomes" id="UP001324115"/>
    </source>
</evidence>
<reference evidence="15 16" key="1">
    <citation type="journal article" date="2023" name="G3 (Bethesda)">
        <title>A haplotype-resolved chromosome-scale genome for Quercus rubra L. provides insights into the genetics of adaptive traits for red oak species.</title>
        <authorList>
            <person name="Kapoor B."/>
            <person name="Jenkins J."/>
            <person name="Schmutz J."/>
            <person name="Zhebentyayeva T."/>
            <person name="Kuelheim C."/>
            <person name="Coggeshall M."/>
            <person name="Heim C."/>
            <person name="Lasky J.R."/>
            <person name="Leites L."/>
            <person name="Islam-Faridi N."/>
            <person name="Romero-Severson J."/>
            <person name="DeLeo V.L."/>
            <person name="Lucas S.M."/>
            <person name="Lazic D."/>
            <person name="Gailing O."/>
            <person name="Carlson J."/>
            <person name="Staton M."/>
        </authorList>
    </citation>
    <scope>NUCLEOTIDE SEQUENCE [LARGE SCALE GENOMIC DNA]</scope>
    <source>
        <strain evidence="15">Pseudo-F2</strain>
    </source>
</reference>
<comment type="catalytic activity">
    <reaction evidence="13">
        <text>L-seryl-[protein] + ATP = O-phospho-L-seryl-[protein] + ADP + H(+)</text>
        <dbReference type="Rhea" id="RHEA:17989"/>
        <dbReference type="Rhea" id="RHEA-COMP:9863"/>
        <dbReference type="Rhea" id="RHEA-COMP:11604"/>
        <dbReference type="ChEBI" id="CHEBI:15378"/>
        <dbReference type="ChEBI" id="CHEBI:29999"/>
        <dbReference type="ChEBI" id="CHEBI:30616"/>
        <dbReference type="ChEBI" id="CHEBI:83421"/>
        <dbReference type="ChEBI" id="CHEBI:456216"/>
        <dbReference type="EC" id="2.7.11.1"/>
    </reaction>
</comment>
<keyword evidence="4" id="KW-0723">Serine/threonine-protein kinase</keyword>
<dbReference type="Gene3D" id="3.30.200.20">
    <property type="entry name" value="Phosphorylase Kinase, domain 1"/>
    <property type="match status" value="1"/>
</dbReference>
<keyword evidence="9" id="KW-0067">ATP-binding</keyword>
<evidence type="ECO:0000256" key="3">
    <source>
        <dbReference type="ARBA" id="ARBA00022475"/>
    </source>
</evidence>
<keyword evidence="6" id="KW-0812">Transmembrane</keyword>
<dbReference type="GO" id="GO:0005524">
    <property type="term" value="F:ATP binding"/>
    <property type="evidence" value="ECO:0007669"/>
    <property type="project" value="UniProtKB-KW"/>
</dbReference>
<dbReference type="PROSITE" id="PS50011">
    <property type="entry name" value="PROTEIN_KINASE_DOM"/>
    <property type="match status" value="1"/>
</dbReference>
<evidence type="ECO:0000259" key="14">
    <source>
        <dbReference type="PROSITE" id="PS50011"/>
    </source>
</evidence>
<dbReference type="InterPro" id="IPR000719">
    <property type="entry name" value="Prot_kinase_dom"/>
</dbReference>
<evidence type="ECO:0000256" key="2">
    <source>
        <dbReference type="ARBA" id="ARBA00012513"/>
    </source>
</evidence>
<evidence type="ECO:0000256" key="7">
    <source>
        <dbReference type="ARBA" id="ARBA00022741"/>
    </source>
</evidence>
<dbReference type="SUPFAM" id="SSF56112">
    <property type="entry name" value="Protein kinase-like (PK-like)"/>
    <property type="match status" value="1"/>
</dbReference>
<dbReference type="Proteomes" id="UP001324115">
    <property type="component" value="Unassembled WGS sequence"/>
</dbReference>
<sequence length="657" mass="74096">MEAQRVVVIQDASREVSSSTIRWALHGLSLKPGDKLTFLAVIHQVKTPMGYGSRVDSSSMFGANERIIGREVARKKNEYQNHIELAEISKLYEAKQVELDIEVATGPSPKEIALKAAIDIKATWVILDRQMKKEKKYFLEKLTCGISRMKRNNSIEQFRGPKTIGIDKLSAHVQHNNQVMYDELLPGFPDDEDLFSIELLPRSPFCGFGCSTTFQQEIQSTDPIMIEILSQTWFHNHTHPSGAGINSFFPLNNHQLIGQTEADQEQEMTKRRSTGVSMKAWKAEQREFTHAELQAATDGFSDENCLSVGGLGPTFRAQLENKLKIIVKQLKNTSQGQKSFDSKSISHMLLVYEYACNGSLDQYISRQSSTPLIWTDMIKLALGISRDIKPNNILLNHDFAPLLGGFGLARKHYKTDHFSKDKIDATSAYSAPEHAESGKLSTKTDVYSFGVVLLELITGRRTKDKTLGKKCLVGWAKPLLKERKYLQLVDPKIGNSHDFHQLLRIIQVIEQCLSKNPKKRLSVDQITLNIGHFEPAEGYTLIQISPPQTLFCGNNTRQQTLLHFKRFLMDIEKKICLVPADFSTCSYVHESETAVNAQDKKGGKKDNRAIDAQLEVPLYRGMSSRSSTSSSAVEKSHRIMTSKAERRIQLCYLEMLN</sequence>
<comment type="caution">
    <text evidence="15">The sequence shown here is derived from an EMBL/GenBank/DDBJ whole genome shotgun (WGS) entry which is preliminary data.</text>
</comment>
<dbReference type="Pfam" id="PF00069">
    <property type="entry name" value="Pkinase"/>
    <property type="match status" value="1"/>
</dbReference>
<evidence type="ECO:0000256" key="8">
    <source>
        <dbReference type="ARBA" id="ARBA00022777"/>
    </source>
</evidence>
<organism evidence="15 16">
    <name type="scientific">Quercus rubra</name>
    <name type="common">Northern red oak</name>
    <name type="synonym">Quercus borealis</name>
    <dbReference type="NCBI Taxonomy" id="3512"/>
    <lineage>
        <taxon>Eukaryota</taxon>
        <taxon>Viridiplantae</taxon>
        <taxon>Streptophyta</taxon>
        <taxon>Embryophyta</taxon>
        <taxon>Tracheophyta</taxon>
        <taxon>Spermatophyta</taxon>
        <taxon>Magnoliopsida</taxon>
        <taxon>eudicotyledons</taxon>
        <taxon>Gunneridae</taxon>
        <taxon>Pentapetalae</taxon>
        <taxon>rosids</taxon>
        <taxon>fabids</taxon>
        <taxon>Fagales</taxon>
        <taxon>Fagaceae</taxon>
        <taxon>Quercus</taxon>
    </lineage>
</organism>
<dbReference type="GO" id="GO:0004674">
    <property type="term" value="F:protein serine/threonine kinase activity"/>
    <property type="evidence" value="ECO:0007669"/>
    <property type="project" value="UniProtKB-KW"/>
</dbReference>
<feature type="domain" description="Protein kinase" evidence="14">
    <location>
        <begin position="251"/>
        <end position="542"/>
    </location>
</feature>
<keyword evidence="7" id="KW-0547">Nucleotide-binding</keyword>
<dbReference type="Gene3D" id="1.10.510.10">
    <property type="entry name" value="Transferase(Phosphotransferase) domain 1"/>
    <property type="match status" value="1"/>
</dbReference>
<dbReference type="AlphaFoldDB" id="A0AAN7JD52"/>
<evidence type="ECO:0000256" key="4">
    <source>
        <dbReference type="ARBA" id="ARBA00022527"/>
    </source>
</evidence>
<keyword evidence="5" id="KW-0808">Transferase</keyword>
<dbReference type="CDD" id="cd00293">
    <property type="entry name" value="USP-like"/>
    <property type="match status" value="1"/>
</dbReference>
<accession>A0AAN7JD52</accession>
<name>A0AAN7JD52_QUERU</name>
<evidence type="ECO:0000256" key="1">
    <source>
        <dbReference type="ARBA" id="ARBA00004162"/>
    </source>
</evidence>
<proteinExistence type="predicted"/>
<dbReference type="PANTHER" id="PTHR47982">
    <property type="entry name" value="PROLINE-RICH RECEPTOR-LIKE PROTEIN KINASE PERK4"/>
    <property type="match status" value="1"/>
</dbReference>
<evidence type="ECO:0000256" key="5">
    <source>
        <dbReference type="ARBA" id="ARBA00022679"/>
    </source>
</evidence>
<dbReference type="InterPro" id="IPR014729">
    <property type="entry name" value="Rossmann-like_a/b/a_fold"/>
</dbReference>
<keyword evidence="11" id="KW-0472">Membrane</keyword>
<dbReference type="EMBL" id="JAXUIC010000001">
    <property type="protein sequence ID" value="KAK4607121.1"/>
    <property type="molecule type" value="Genomic_DNA"/>
</dbReference>